<dbReference type="Proteomes" id="UP001066276">
    <property type="component" value="Chromosome 4_1"/>
</dbReference>
<dbReference type="GO" id="GO:0005868">
    <property type="term" value="C:cytoplasmic dynein complex"/>
    <property type="evidence" value="ECO:0007669"/>
    <property type="project" value="TreeGrafter"/>
</dbReference>
<dbReference type="Pfam" id="PF03645">
    <property type="entry name" value="Tctex-1"/>
    <property type="match status" value="1"/>
</dbReference>
<accession>A0AAV7SZL5</accession>
<dbReference type="FunFam" id="3.30.1140.40:FF:000003">
    <property type="entry name" value="tctex1 domain-containing protein 2"/>
    <property type="match status" value="1"/>
</dbReference>
<protein>
    <submittedName>
        <fullName evidence="2">Uncharacterized protein</fullName>
    </submittedName>
</protein>
<gene>
    <name evidence="2" type="ORF">NDU88_001467</name>
</gene>
<sequence length="139" mass="15456">MHYGRVSFSGLPLNPPIREIQFENTYKMQPDEGCRFNASQVQRVLESTLAGHLGDTKYNPATTGQLSQSLSDLIRSKLKEHCPPRYKLVCNVVLGQMGGQGVRMASRSLWDSENDNFASASFTNPSLFAIATVHGLYFD</sequence>
<dbReference type="InterPro" id="IPR005334">
    <property type="entry name" value="Tctex-1-like"/>
</dbReference>
<comment type="caution">
    <text evidence="2">The sequence shown here is derived from an EMBL/GenBank/DDBJ whole genome shotgun (WGS) entry which is preliminary data.</text>
</comment>
<name>A0AAV7SZL5_PLEWA</name>
<dbReference type="AlphaFoldDB" id="A0AAV7SZL5"/>
<dbReference type="GO" id="GO:0045505">
    <property type="term" value="F:dynein intermediate chain binding"/>
    <property type="evidence" value="ECO:0007669"/>
    <property type="project" value="TreeGrafter"/>
</dbReference>
<dbReference type="CDD" id="cd21461">
    <property type="entry name" value="DLC-like_TCTEX1D4"/>
    <property type="match status" value="1"/>
</dbReference>
<dbReference type="InterPro" id="IPR038586">
    <property type="entry name" value="Tctex-1-like_sf"/>
</dbReference>
<keyword evidence="3" id="KW-1185">Reference proteome</keyword>
<evidence type="ECO:0000313" key="2">
    <source>
        <dbReference type="EMBL" id="KAJ1169574.1"/>
    </source>
</evidence>
<comment type="similarity">
    <text evidence="1">Belongs to the dynein light chain Tctex-type family.</text>
</comment>
<evidence type="ECO:0000256" key="1">
    <source>
        <dbReference type="ARBA" id="ARBA00005361"/>
    </source>
</evidence>
<organism evidence="2 3">
    <name type="scientific">Pleurodeles waltl</name>
    <name type="common">Iberian ribbed newt</name>
    <dbReference type="NCBI Taxonomy" id="8319"/>
    <lineage>
        <taxon>Eukaryota</taxon>
        <taxon>Metazoa</taxon>
        <taxon>Chordata</taxon>
        <taxon>Craniata</taxon>
        <taxon>Vertebrata</taxon>
        <taxon>Euteleostomi</taxon>
        <taxon>Amphibia</taxon>
        <taxon>Batrachia</taxon>
        <taxon>Caudata</taxon>
        <taxon>Salamandroidea</taxon>
        <taxon>Salamandridae</taxon>
        <taxon>Pleurodelinae</taxon>
        <taxon>Pleurodeles</taxon>
    </lineage>
</organism>
<dbReference type="PANTHER" id="PTHR21255:SF55">
    <property type="entry name" value="DYNEIN LIGHT CHAIN TCTEX-TYPE 4"/>
    <property type="match status" value="1"/>
</dbReference>
<proteinExistence type="inferred from homology"/>
<dbReference type="PANTHER" id="PTHR21255">
    <property type="entry name" value="T-COMPLEX-ASSOCIATED-TESTIS-EXPRESSED 1/ DYNEIN LIGHT CHAIN"/>
    <property type="match status" value="1"/>
</dbReference>
<dbReference type="GO" id="GO:0007018">
    <property type="term" value="P:microtubule-based movement"/>
    <property type="evidence" value="ECO:0007669"/>
    <property type="project" value="TreeGrafter"/>
</dbReference>
<evidence type="ECO:0000313" key="3">
    <source>
        <dbReference type="Proteomes" id="UP001066276"/>
    </source>
</evidence>
<dbReference type="Gene3D" id="3.30.1140.40">
    <property type="entry name" value="Tctex-1"/>
    <property type="match status" value="1"/>
</dbReference>
<dbReference type="GO" id="GO:0005737">
    <property type="term" value="C:cytoplasm"/>
    <property type="evidence" value="ECO:0007669"/>
    <property type="project" value="TreeGrafter"/>
</dbReference>
<dbReference type="EMBL" id="JANPWB010000007">
    <property type="protein sequence ID" value="KAJ1169574.1"/>
    <property type="molecule type" value="Genomic_DNA"/>
</dbReference>
<reference evidence="2" key="1">
    <citation type="journal article" date="2022" name="bioRxiv">
        <title>Sequencing and chromosome-scale assembly of the giantPleurodeles waltlgenome.</title>
        <authorList>
            <person name="Brown T."/>
            <person name="Elewa A."/>
            <person name="Iarovenko S."/>
            <person name="Subramanian E."/>
            <person name="Araus A.J."/>
            <person name="Petzold A."/>
            <person name="Susuki M."/>
            <person name="Suzuki K.-i.T."/>
            <person name="Hayashi T."/>
            <person name="Toyoda A."/>
            <person name="Oliveira C."/>
            <person name="Osipova E."/>
            <person name="Leigh N.D."/>
            <person name="Simon A."/>
            <person name="Yun M.H."/>
        </authorList>
    </citation>
    <scope>NUCLEOTIDE SEQUENCE</scope>
    <source>
        <strain evidence="2">20211129_DDA</strain>
        <tissue evidence="2">Liver</tissue>
    </source>
</reference>